<comment type="caution">
    <text evidence="1">The sequence shown here is derived from an EMBL/GenBank/DDBJ whole genome shotgun (WGS) entry which is preliminary data.</text>
</comment>
<dbReference type="SUPFAM" id="SSF53649">
    <property type="entry name" value="Alkaline phosphatase-like"/>
    <property type="match status" value="1"/>
</dbReference>
<evidence type="ECO:0000313" key="2">
    <source>
        <dbReference type="Proteomes" id="UP001168528"/>
    </source>
</evidence>
<dbReference type="RefSeq" id="WP_302042198.1">
    <property type="nucleotide sequence ID" value="NZ_JAUKPO010000057.1"/>
</dbReference>
<sequence length="98" mass="11430">MFTGENLSNQSFQLGQGKINWIEKHQSTGVYVDSALSFIRKNKTLPCYVNLWLDDVHDEHKPKPGAEEKYQSVTNNLYEQKFFAVLEEMDSELLQYIL</sequence>
<accession>A0ABT8RH19</accession>
<organism evidence="1 2">
    <name type="scientific">Rhodocytophaga aerolata</name>
    <dbReference type="NCBI Taxonomy" id="455078"/>
    <lineage>
        <taxon>Bacteria</taxon>
        <taxon>Pseudomonadati</taxon>
        <taxon>Bacteroidota</taxon>
        <taxon>Cytophagia</taxon>
        <taxon>Cytophagales</taxon>
        <taxon>Rhodocytophagaceae</taxon>
        <taxon>Rhodocytophaga</taxon>
    </lineage>
</organism>
<dbReference type="InterPro" id="IPR017850">
    <property type="entry name" value="Alkaline_phosphatase_core_sf"/>
</dbReference>
<gene>
    <name evidence="1" type="ORF">Q0590_34310</name>
</gene>
<evidence type="ECO:0000313" key="1">
    <source>
        <dbReference type="EMBL" id="MDO1451400.1"/>
    </source>
</evidence>
<dbReference type="Proteomes" id="UP001168528">
    <property type="component" value="Unassembled WGS sequence"/>
</dbReference>
<keyword evidence="2" id="KW-1185">Reference proteome</keyword>
<proteinExistence type="predicted"/>
<protein>
    <submittedName>
        <fullName evidence="1">Uncharacterized protein</fullName>
    </submittedName>
</protein>
<reference evidence="1" key="1">
    <citation type="submission" date="2023-07" db="EMBL/GenBank/DDBJ databases">
        <title>The genome sequence of Rhodocytophaga aerolata KACC 12507.</title>
        <authorList>
            <person name="Zhang X."/>
        </authorList>
    </citation>
    <scope>NUCLEOTIDE SEQUENCE</scope>
    <source>
        <strain evidence="1">KACC 12507</strain>
    </source>
</reference>
<dbReference type="Gene3D" id="3.40.720.10">
    <property type="entry name" value="Alkaline Phosphatase, subunit A"/>
    <property type="match status" value="1"/>
</dbReference>
<dbReference type="EMBL" id="JAUKPO010000057">
    <property type="protein sequence ID" value="MDO1451400.1"/>
    <property type="molecule type" value="Genomic_DNA"/>
</dbReference>
<name>A0ABT8RH19_9BACT</name>